<comment type="caution">
    <text evidence="1">The sequence shown here is derived from an EMBL/GenBank/DDBJ whole genome shotgun (WGS) entry which is preliminary data.</text>
</comment>
<dbReference type="EMBL" id="DSZY01000012">
    <property type="protein sequence ID" value="HGU40038.1"/>
    <property type="molecule type" value="Genomic_DNA"/>
</dbReference>
<dbReference type="AlphaFoldDB" id="A0A7C5RIA5"/>
<dbReference type="GO" id="GO:0008990">
    <property type="term" value="F:rRNA (guanine-N2-)-methyltransferase activity"/>
    <property type="evidence" value="ECO:0007669"/>
    <property type="project" value="InterPro"/>
</dbReference>
<protein>
    <submittedName>
        <fullName evidence="1">Class I SAM-dependent methyltransferase</fullName>
    </submittedName>
</protein>
<dbReference type="InterPro" id="IPR007536">
    <property type="entry name" value="16SrRNA_methylTrfase_J"/>
</dbReference>
<keyword evidence="1" id="KW-0808">Transferase</keyword>
<dbReference type="PANTHER" id="PTHR36112">
    <property type="entry name" value="RIBOSOMAL RNA SMALL SUBUNIT METHYLTRANSFERASE J"/>
    <property type="match status" value="1"/>
</dbReference>
<organism evidence="1">
    <name type="scientific">Fervidobacterium thailandense</name>
    <dbReference type="NCBI Taxonomy" id="1008305"/>
    <lineage>
        <taxon>Bacteria</taxon>
        <taxon>Thermotogati</taxon>
        <taxon>Thermotogota</taxon>
        <taxon>Thermotogae</taxon>
        <taxon>Thermotogales</taxon>
        <taxon>Fervidobacteriaceae</taxon>
        <taxon>Fervidobacterium</taxon>
    </lineage>
</organism>
<sequence length="266" mass="30438">MLKKYRCVITTSNNPSREAVLQAKTLSQSLGIPYLNRRHVGEKLRNGLIEFFYVVDNNLQLSILVGGQRLFFHPGIAKIRMENFKRDGRDYLLEALKPESNDVVYDATFGLGMDAIFIAYFVSKVVGTEVSEHIYNVVSYGLKHYVAKKDWINSAIQKIELYNDDMRTFVSRQGNKSFDIVYCDPMFENPKYESSALNPLRPLASYDTVDDQLISEFVRIARKRVVIKTLEKDSLLDRLKTPFNRIIKSPKSGLVFACIELADKGC</sequence>
<dbReference type="PANTHER" id="PTHR36112:SF1">
    <property type="entry name" value="RIBOSOMAL RNA SMALL SUBUNIT METHYLTRANSFERASE J"/>
    <property type="match status" value="1"/>
</dbReference>
<dbReference type="InterPro" id="IPR029063">
    <property type="entry name" value="SAM-dependent_MTases_sf"/>
</dbReference>
<keyword evidence="1" id="KW-0489">Methyltransferase</keyword>
<accession>A0A7C5RIA5</accession>
<gene>
    <name evidence="1" type="ORF">ENT77_02420</name>
</gene>
<name>A0A7C5RIA5_9BACT</name>
<evidence type="ECO:0000313" key="1">
    <source>
        <dbReference type="EMBL" id="HGU40038.1"/>
    </source>
</evidence>
<reference evidence="1" key="1">
    <citation type="journal article" date="2020" name="mSystems">
        <title>Genome- and Community-Level Interaction Insights into Carbon Utilization and Element Cycling Functions of Hydrothermarchaeota in Hydrothermal Sediment.</title>
        <authorList>
            <person name="Zhou Z."/>
            <person name="Liu Y."/>
            <person name="Xu W."/>
            <person name="Pan J."/>
            <person name="Luo Z.H."/>
            <person name="Li M."/>
        </authorList>
    </citation>
    <scope>NUCLEOTIDE SEQUENCE [LARGE SCALE GENOMIC DNA]</scope>
    <source>
        <strain evidence="1">SpSt-609</strain>
    </source>
</reference>
<dbReference type="Pfam" id="PF04445">
    <property type="entry name" value="SAM_MT"/>
    <property type="match status" value="1"/>
</dbReference>
<dbReference type="Gene3D" id="3.40.50.150">
    <property type="entry name" value="Vaccinia Virus protein VP39"/>
    <property type="match status" value="1"/>
</dbReference>
<dbReference type="CDD" id="cd02440">
    <property type="entry name" value="AdoMet_MTases"/>
    <property type="match status" value="1"/>
</dbReference>
<dbReference type="SUPFAM" id="SSF53335">
    <property type="entry name" value="S-adenosyl-L-methionine-dependent methyltransferases"/>
    <property type="match status" value="1"/>
</dbReference>
<proteinExistence type="predicted"/>